<dbReference type="InterPro" id="IPR030374">
    <property type="entry name" value="PABS"/>
</dbReference>
<feature type="domain" description="PABS" evidence="5">
    <location>
        <begin position="84"/>
        <end position="191"/>
    </location>
</feature>
<dbReference type="EMBL" id="CAJNOG010000067">
    <property type="protein sequence ID" value="CAF0881624.1"/>
    <property type="molecule type" value="Genomic_DNA"/>
</dbReference>
<dbReference type="PANTHER" id="PTHR43317">
    <property type="entry name" value="THERMOSPERMINE SYNTHASE ACAULIS5"/>
    <property type="match status" value="1"/>
</dbReference>
<sequence>MILSIIIRLLLSFRREKILTKQGSKYNSSIIISQCGSKRIMHFNSLLNGSQAQIDLNRIDYPCFDYIQLMITSLIYYPFVLDEKNILIIGLGGGTLARAIRKIYPMSFITIIEIDPLVNEMAQKYFFFQEDSRMKVFLMDGRTFLNNLSNQNHYDIIFLDAYDFNSGLPSHMKTQEFFFEIKNCLNQNGGLLIVNLVCIYKSYLNVRQTINSVFNQTNLITYRSNDFVNMILIASPFIQYTPNINEKTQILNEIKEKLSIDPYSLFKRKEEQSLNKNISAIIYTDNMQCLENEQEMSLTQFISVV</sequence>
<comment type="similarity">
    <text evidence="1">Belongs to the spermidine/spermine synthase family.</text>
</comment>
<evidence type="ECO:0000313" key="8">
    <source>
        <dbReference type="Proteomes" id="UP000663845"/>
    </source>
</evidence>
<reference evidence="6" key="1">
    <citation type="submission" date="2021-02" db="EMBL/GenBank/DDBJ databases">
        <authorList>
            <person name="Nowell W R."/>
        </authorList>
    </citation>
    <scope>NUCLEOTIDE SEQUENCE</scope>
</reference>
<dbReference type="AlphaFoldDB" id="A0A813YAZ4"/>
<keyword evidence="2 4" id="KW-0808">Transferase</keyword>
<proteinExistence type="inferred from homology"/>
<dbReference type="InterPro" id="IPR029063">
    <property type="entry name" value="SAM-dependent_MTases_sf"/>
</dbReference>
<evidence type="ECO:0000313" key="7">
    <source>
        <dbReference type="EMBL" id="CAF3500033.1"/>
    </source>
</evidence>
<dbReference type="GO" id="GO:0016740">
    <property type="term" value="F:transferase activity"/>
    <property type="evidence" value="ECO:0007669"/>
    <property type="project" value="UniProtKB-UniRule"/>
</dbReference>
<dbReference type="Gene3D" id="3.40.50.150">
    <property type="entry name" value="Vaccinia Virus protein VP39"/>
    <property type="match status" value="1"/>
</dbReference>
<organism evidence="6 8">
    <name type="scientific">Adineta steineri</name>
    <dbReference type="NCBI Taxonomy" id="433720"/>
    <lineage>
        <taxon>Eukaryota</taxon>
        <taxon>Metazoa</taxon>
        <taxon>Spiralia</taxon>
        <taxon>Gnathifera</taxon>
        <taxon>Rotifera</taxon>
        <taxon>Eurotatoria</taxon>
        <taxon>Bdelloidea</taxon>
        <taxon>Adinetida</taxon>
        <taxon>Adinetidae</taxon>
        <taxon>Adineta</taxon>
    </lineage>
</organism>
<dbReference type="SUPFAM" id="SSF53335">
    <property type="entry name" value="S-adenosyl-L-methionine-dependent methyltransferases"/>
    <property type="match status" value="1"/>
</dbReference>
<comment type="caution">
    <text evidence="6">The sequence shown here is derived from an EMBL/GenBank/DDBJ whole genome shotgun (WGS) entry which is preliminary data.</text>
</comment>
<keyword evidence="3 4" id="KW-0620">Polyamine biosynthesis</keyword>
<dbReference type="GO" id="GO:0006596">
    <property type="term" value="P:polyamine biosynthetic process"/>
    <property type="evidence" value="ECO:0007669"/>
    <property type="project" value="UniProtKB-UniRule"/>
</dbReference>
<dbReference type="PROSITE" id="PS51006">
    <property type="entry name" value="PABS_2"/>
    <property type="match status" value="1"/>
</dbReference>
<evidence type="ECO:0000259" key="5">
    <source>
        <dbReference type="PROSITE" id="PS51006"/>
    </source>
</evidence>
<feature type="active site" description="Proton acceptor" evidence="4">
    <location>
        <position position="160"/>
    </location>
</feature>
<gene>
    <name evidence="6" type="ORF">JYZ213_LOCUS9522</name>
    <name evidence="7" type="ORF">OXD698_LOCUS1260</name>
</gene>
<dbReference type="Proteomes" id="UP000663844">
    <property type="component" value="Unassembled WGS sequence"/>
</dbReference>
<evidence type="ECO:0000256" key="2">
    <source>
        <dbReference type="ARBA" id="ARBA00022679"/>
    </source>
</evidence>
<evidence type="ECO:0000256" key="4">
    <source>
        <dbReference type="PROSITE-ProRule" id="PRU00354"/>
    </source>
</evidence>
<dbReference type="PANTHER" id="PTHR43317:SF1">
    <property type="entry name" value="THERMOSPERMINE SYNTHASE ACAULIS5"/>
    <property type="match status" value="1"/>
</dbReference>
<evidence type="ECO:0000256" key="3">
    <source>
        <dbReference type="ARBA" id="ARBA00023115"/>
    </source>
</evidence>
<dbReference type="EMBL" id="CAJOAZ010000035">
    <property type="protein sequence ID" value="CAF3500033.1"/>
    <property type="molecule type" value="Genomic_DNA"/>
</dbReference>
<accession>A0A813YAZ4</accession>
<evidence type="ECO:0000313" key="6">
    <source>
        <dbReference type="EMBL" id="CAF0881624.1"/>
    </source>
</evidence>
<dbReference type="Pfam" id="PF01564">
    <property type="entry name" value="Spermine_synth"/>
    <property type="match status" value="1"/>
</dbReference>
<protein>
    <recommendedName>
        <fullName evidence="5">PABS domain-containing protein</fullName>
    </recommendedName>
</protein>
<dbReference type="Proteomes" id="UP000663845">
    <property type="component" value="Unassembled WGS sequence"/>
</dbReference>
<evidence type="ECO:0000256" key="1">
    <source>
        <dbReference type="ARBA" id="ARBA00007867"/>
    </source>
</evidence>
<name>A0A813YAZ4_9BILA</name>
<dbReference type="NCBIfam" id="NF037959">
    <property type="entry name" value="MFS_SpdSyn"/>
    <property type="match status" value="1"/>
</dbReference>